<reference evidence="9 10" key="1">
    <citation type="submission" date="2016-02" db="EMBL/GenBank/DDBJ databases">
        <title>Genome sequence of Halalkalicoccus paucihalophilus DSM 24557.</title>
        <authorList>
            <person name="Poehlein A."/>
            <person name="Daniel R."/>
        </authorList>
    </citation>
    <scope>NUCLEOTIDE SEQUENCE [LARGE SCALE GENOMIC DNA]</scope>
    <source>
        <strain evidence="9 10">DSM 24557</strain>
    </source>
</reference>
<dbReference type="PANTHER" id="PTHR13604:SF0">
    <property type="entry name" value="ABASIC SITE PROCESSING PROTEIN HMCES"/>
    <property type="match status" value="1"/>
</dbReference>
<keyword evidence="3" id="KW-0227">DNA damage</keyword>
<dbReference type="OrthoDB" id="109020at2157"/>
<evidence type="ECO:0000256" key="3">
    <source>
        <dbReference type="ARBA" id="ARBA00022763"/>
    </source>
</evidence>
<protein>
    <recommendedName>
        <fullName evidence="11">SOS response-associated peptidase YedK</fullName>
    </recommendedName>
</protein>
<dbReference type="InterPro" id="IPR036590">
    <property type="entry name" value="SRAP-like"/>
</dbReference>
<dbReference type="InterPro" id="IPR003738">
    <property type="entry name" value="SRAP"/>
</dbReference>
<dbReference type="EMBL" id="LTAZ01000004">
    <property type="protein sequence ID" value="KYH26334.1"/>
    <property type="molecule type" value="Genomic_DNA"/>
</dbReference>
<dbReference type="AlphaFoldDB" id="A0A151AFH8"/>
<organism evidence="9 10">
    <name type="scientific">Halalkalicoccus paucihalophilus</name>
    <dbReference type="NCBI Taxonomy" id="1008153"/>
    <lineage>
        <taxon>Archaea</taxon>
        <taxon>Methanobacteriati</taxon>
        <taxon>Methanobacteriota</taxon>
        <taxon>Stenosarchaea group</taxon>
        <taxon>Halobacteria</taxon>
        <taxon>Halobacteriales</taxon>
        <taxon>Halococcaceae</taxon>
        <taxon>Halalkalicoccus</taxon>
    </lineage>
</organism>
<evidence type="ECO:0008006" key="11">
    <source>
        <dbReference type="Google" id="ProtNLM"/>
    </source>
</evidence>
<feature type="region of interest" description="Disordered" evidence="8">
    <location>
        <begin position="202"/>
        <end position="222"/>
    </location>
</feature>
<keyword evidence="4" id="KW-0378">Hydrolase</keyword>
<dbReference type="Gene3D" id="3.90.1680.10">
    <property type="entry name" value="SOS response associated peptidase-like"/>
    <property type="match status" value="1"/>
</dbReference>
<evidence type="ECO:0000256" key="7">
    <source>
        <dbReference type="ARBA" id="ARBA00023239"/>
    </source>
</evidence>
<keyword evidence="10" id="KW-1185">Reference proteome</keyword>
<dbReference type="SUPFAM" id="SSF143081">
    <property type="entry name" value="BB1717-like"/>
    <property type="match status" value="1"/>
</dbReference>
<dbReference type="RefSeq" id="WP_066380973.1">
    <property type="nucleotide sequence ID" value="NZ_LTAZ01000004.1"/>
</dbReference>
<evidence type="ECO:0000313" key="10">
    <source>
        <dbReference type="Proteomes" id="UP000075321"/>
    </source>
</evidence>
<dbReference type="GO" id="GO:0006508">
    <property type="term" value="P:proteolysis"/>
    <property type="evidence" value="ECO:0007669"/>
    <property type="project" value="UniProtKB-KW"/>
</dbReference>
<evidence type="ECO:0000256" key="1">
    <source>
        <dbReference type="ARBA" id="ARBA00008136"/>
    </source>
</evidence>
<dbReference type="PATRIC" id="fig|1008153.3.peg.1445"/>
<proteinExistence type="inferred from homology"/>
<evidence type="ECO:0000256" key="8">
    <source>
        <dbReference type="SAM" id="MobiDB-lite"/>
    </source>
</evidence>
<dbReference type="GO" id="GO:0106300">
    <property type="term" value="P:protein-DNA covalent cross-linking repair"/>
    <property type="evidence" value="ECO:0007669"/>
    <property type="project" value="InterPro"/>
</dbReference>
<comment type="similarity">
    <text evidence="1">Belongs to the SOS response-associated peptidase family.</text>
</comment>
<sequence>MCGRYALFAPPDELAERFSVPVPETSPTYNAAPSQHLPIVPDDAEEIRLARWGLTPEWADEERDLINARAETIEEKPSFRDARRCLVPANGFYEWVEADGGKRPYYVTRRDGDPFAMAGLRTRWEPPTKQTGLDSFSGGGPDSEEPAAIETFAVVTTEPNEVVEKLHHRMAVILSREHEREWLSGEPFSLAPAEELRTYPVSTAVNSPGNDSPELVREAADV</sequence>
<keyword evidence="6" id="KW-0238">DNA-binding</keyword>
<keyword evidence="5" id="KW-0190">Covalent protein-DNA linkage</keyword>
<dbReference type="Pfam" id="PF02586">
    <property type="entry name" value="SRAP"/>
    <property type="match status" value="1"/>
</dbReference>
<evidence type="ECO:0000256" key="5">
    <source>
        <dbReference type="ARBA" id="ARBA00023124"/>
    </source>
</evidence>
<dbReference type="GO" id="GO:0008233">
    <property type="term" value="F:peptidase activity"/>
    <property type="evidence" value="ECO:0007669"/>
    <property type="project" value="UniProtKB-KW"/>
</dbReference>
<evidence type="ECO:0000313" key="9">
    <source>
        <dbReference type="EMBL" id="KYH26334.1"/>
    </source>
</evidence>
<comment type="caution">
    <text evidence="9">The sequence shown here is derived from an EMBL/GenBank/DDBJ whole genome shotgun (WGS) entry which is preliminary data.</text>
</comment>
<dbReference type="PANTHER" id="PTHR13604">
    <property type="entry name" value="DC12-RELATED"/>
    <property type="match status" value="1"/>
</dbReference>
<dbReference type="GO" id="GO:0016829">
    <property type="term" value="F:lyase activity"/>
    <property type="evidence" value="ECO:0007669"/>
    <property type="project" value="UniProtKB-KW"/>
</dbReference>
<dbReference type="Proteomes" id="UP000075321">
    <property type="component" value="Unassembled WGS sequence"/>
</dbReference>
<evidence type="ECO:0000256" key="6">
    <source>
        <dbReference type="ARBA" id="ARBA00023125"/>
    </source>
</evidence>
<evidence type="ECO:0000256" key="2">
    <source>
        <dbReference type="ARBA" id="ARBA00022670"/>
    </source>
</evidence>
<name>A0A151AFH8_9EURY</name>
<keyword evidence="2" id="KW-0645">Protease</keyword>
<accession>A0A151AFH8</accession>
<keyword evidence="7" id="KW-0456">Lyase</keyword>
<dbReference type="GO" id="GO:0003697">
    <property type="term" value="F:single-stranded DNA binding"/>
    <property type="evidence" value="ECO:0007669"/>
    <property type="project" value="InterPro"/>
</dbReference>
<evidence type="ECO:0000256" key="4">
    <source>
        <dbReference type="ARBA" id="ARBA00022801"/>
    </source>
</evidence>
<gene>
    <name evidence="9" type="ORF">HAPAU_14310</name>
</gene>